<gene>
    <name evidence="12" type="ORF">BD410DRAFT_277246</name>
</gene>
<evidence type="ECO:0000256" key="4">
    <source>
        <dbReference type="ARBA" id="ARBA00022989"/>
    </source>
</evidence>
<dbReference type="InterPro" id="IPR013099">
    <property type="entry name" value="K_chnl_dom"/>
</dbReference>
<reference evidence="12 13" key="1">
    <citation type="submission" date="2018-06" db="EMBL/GenBank/DDBJ databases">
        <title>A transcriptomic atlas of mushroom development highlights an independent origin of complex multicellularity.</title>
        <authorList>
            <consortium name="DOE Joint Genome Institute"/>
            <person name="Krizsan K."/>
            <person name="Almasi E."/>
            <person name="Merenyi Z."/>
            <person name="Sahu N."/>
            <person name="Viragh M."/>
            <person name="Koszo T."/>
            <person name="Mondo S."/>
            <person name="Kiss B."/>
            <person name="Balint B."/>
            <person name="Kues U."/>
            <person name="Barry K."/>
            <person name="Hegedus J.C."/>
            <person name="Henrissat B."/>
            <person name="Johnson J."/>
            <person name="Lipzen A."/>
            <person name="Ohm R."/>
            <person name="Nagy I."/>
            <person name="Pangilinan J."/>
            <person name="Yan J."/>
            <person name="Xiong Y."/>
            <person name="Grigoriev I.V."/>
            <person name="Hibbett D.S."/>
            <person name="Nagy L.G."/>
        </authorList>
    </citation>
    <scope>NUCLEOTIDE SEQUENCE [LARGE SCALE GENOMIC DNA]</scope>
    <source>
        <strain evidence="12 13">SZMC22713</strain>
    </source>
</reference>
<feature type="compositionally biased region" description="Polar residues" evidence="9">
    <location>
        <begin position="513"/>
        <end position="552"/>
    </location>
</feature>
<evidence type="ECO:0000256" key="2">
    <source>
        <dbReference type="ARBA" id="ARBA00022448"/>
    </source>
</evidence>
<feature type="region of interest" description="Disordered" evidence="9">
    <location>
        <begin position="373"/>
        <end position="393"/>
    </location>
</feature>
<dbReference type="AlphaFoldDB" id="A0A4Y7Q3V0"/>
<sequence>MKFLVAAAFIGAGRDRNGLPRVRKDLESGRGADEKKATGASREWTPEKADDIITAETPPDDDNVDDMDGDDQEGYDEDGHAEQDDESPTKQISVKGRIRTVCSKVKHFVMQTDPHGHDDVVHLPHYRWTPIVTGIVMPFAILLEIPGLTEHWYVRTVNNVVVESRTNPKILDAGMGLSMACALIANLCIITRFFEIHIKATSIAAICALCIHDVINITVVTVFGVVHRFNDGFTYGQPFWFTVCSTVASVVAILTLAWDLHHIKDFANSGSGLTRKQRSLVIIVMILLCWIGVGGLIYSLLLKLSFIDGMYYTIVSIETVGFGDIVPKTTAARIFSVFHTTIGVLNLALAVATCRETIIESFEHSYRDKFKKMRKKRRERNEHRAQHRAEKVAMKRQLRDAGLPIYVPGRAVASGGGRAKHHTHKGKLNVEALSDEQRQAAIREAAEILAAKHHRHRHRHFHRHKHSDMPVSVLRTEGASQNDRSVPVIFSEPESDVGVSPLSFKRIGRSATFTSDAGSYRKSNSDLSFRTRGRTSTLPLPDNSSIKNSLSFKTHGRTATFASDTGPVRDDDTNADDTDEISNRNLRTRERTTTFVSDITTQDDNNDLSFKNRGRSATMNSELSSDLISIDHSSLDATDQSYTKFVQEEQEKEFSTKLIVVWTLFVLFWLVGSAIFSQTEGWSYGIAMWFCFVAFSTVGYGDFTPVTPAGRAVFIVWALLGVGTMTILISVLSEAYSSRYQMALYHVDASSSELSLSDHEHDPIPLPPRPRKAPVHVPDSEHTSVINLPIGTSANLK</sequence>
<dbReference type="SUPFAM" id="SSF81324">
    <property type="entry name" value="Voltage-gated potassium channels"/>
    <property type="match status" value="2"/>
</dbReference>
<feature type="domain" description="Potassium channel" evidence="11">
    <location>
        <begin position="286"/>
        <end position="358"/>
    </location>
</feature>
<evidence type="ECO:0000256" key="10">
    <source>
        <dbReference type="SAM" id="Phobius"/>
    </source>
</evidence>
<feature type="compositionally biased region" description="Basic and acidic residues" evidence="9">
    <location>
        <begin position="14"/>
        <end position="37"/>
    </location>
</feature>
<protein>
    <submittedName>
        <fullName evidence="12">Voltage-gated potassium channel</fullName>
    </submittedName>
</protein>
<proteinExistence type="inferred from homology"/>
<feature type="transmembrane region" description="Helical" evidence="10">
    <location>
        <begin position="682"/>
        <end position="700"/>
    </location>
</feature>
<dbReference type="InterPro" id="IPR003280">
    <property type="entry name" value="2pore_dom_K_chnl"/>
</dbReference>
<name>A0A4Y7Q3V0_9AGAM</name>
<dbReference type="STRING" id="50990.A0A4Y7Q3V0"/>
<feature type="transmembrane region" description="Helical" evidence="10">
    <location>
        <begin position="203"/>
        <end position="226"/>
    </location>
</feature>
<evidence type="ECO:0000256" key="9">
    <source>
        <dbReference type="SAM" id="MobiDB-lite"/>
    </source>
</evidence>
<dbReference type="GO" id="GO:0022841">
    <property type="term" value="F:potassium ion leak channel activity"/>
    <property type="evidence" value="ECO:0007669"/>
    <property type="project" value="TreeGrafter"/>
</dbReference>
<feature type="domain" description="Potassium channel" evidence="11">
    <location>
        <begin position="665"/>
        <end position="736"/>
    </location>
</feature>
<evidence type="ECO:0000313" key="12">
    <source>
        <dbReference type="EMBL" id="TDL22065.1"/>
    </source>
</evidence>
<keyword evidence="2 8" id="KW-0813">Transport</keyword>
<dbReference type="Proteomes" id="UP000294933">
    <property type="component" value="Unassembled WGS sequence"/>
</dbReference>
<keyword evidence="7 8" id="KW-0407">Ion channel</keyword>
<feature type="transmembrane region" description="Helical" evidence="10">
    <location>
        <begin position="173"/>
        <end position="191"/>
    </location>
</feature>
<evidence type="ECO:0000256" key="5">
    <source>
        <dbReference type="ARBA" id="ARBA00023065"/>
    </source>
</evidence>
<accession>A0A4Y7Q3V0</accession>
<keyword evidence="4 10" id="KW-1133">Transmembrane helix</keyword>
<keyword evidence="13" id="KW-1185">Reference proteome</keyword>
<dbReference type="GO" id="GO:0005886">
    <property type="term" value="C:plasma membrane"/>
    <property type="evidence" value="ECO:0007669"/>
    <property type="project" value="TreeGrafter"/>
</dbReference>
<organism evidence="12 13">
    <name type="scientific">Rickenella mellea</name>
    <dbReference type="NCBI Taxonomy" id="50990"/>
    <lineage>
        <taxon>Eukaryota</taxon>
        <taxon>Fungi</taxon>
        <taxon>Dikarya</taxon>
        <taxon>Basidiomycota</taxon>
        <taxon>Agaricomycotina</taxon>
        <taxon>Agaricomycetes</taxon>
        <taxon>Hymenochaetales</taxon>
        <taxon>Rickenellaceae</taxon>
        <taxon>Rickenella</taxon>
    </lineage>
</organism>
<dbReference type="Pfam" id="PF07885">
    <property type="entry name" value="Ion_trans_2"/>
    <property type="match status" value="2"/>
</dbReference>
<feature type="transmembrane region" description="Helical" evidence="10">
    <location>
        <begin position="658"/>
        <end position="676"/>
    </location>
</feature>
<comment type="similarity">
    <text evidence="8">Belongs to the two pore domain potassium channel (TC 1.A.1.8) family.</text>
</comment>
<evidence type="ECO:0000256" key="1">
    <source>
        <dbReference type="ARBA" id="ARBA00004141"/>
    </source>
</evidence>
<evidence type="ECO:0000259" key="11">
    <source>
        <dbReference type="Pfam" id="PF07885"/>
    </source>
</evidence>
<keyword evidence="5 8" id="KW-0406">Ion transport</keyword>
<dbReference type="EMBL" id="ML170177">
    <property type="protein sequence ID" value="TDL22065.1"/>
    <property type="molecule type" value="Genomic_DNA"/>
</dbReference>
<feature type="transmembrane region" description="Helical" evidence="10">
    <location>
        <begin position="238"/>
        <end position="258"/>
    </location>
</feature>
<feature type="compositionally biased region" description="Acidic residues" evidence="9">
    <location>
        <begin position="58"/>
        <end position="76"/>
    </location>
</feature>
<feature type="region of interest" description="Disordered" evidence="9">
    <location>
        <begin position="513"/>
        <end position="587"/>
    </location>
</feature>
<keyword evidence="6 10" id="KW-0472">Membrane</keyword>
<evidence type="ECO:0000256" key="7">
    <source>
        <dbReference type="ARBA" id="ARBA00023303"/>
    </source>
</evidence>
<dbReference type="PANTHER" id="PTHR11003">
    <property type="entry name" value="POTASSIUM CHANNEL, SUBFAMILY K"/>
    <property type="match status" value="1"/>
</dbReference>
<feature type="transmembrane region" description="Helical" evidence="10">
    <location>
        <begin position="712"/>
        <end position="732"/>
    </location>
</feature>
<dbReference type="PANTHER" id="PTHR11003:SF342">
    <property type="entry name" value="OUTWARD-RECTIFIER POTASSIUM CHANNEL TOK1"/>
    <property type="match status" value="1"/>
</dbReference>
<evidence type="ECO:0000256" key="8">
    <source>
        <dbReference type="RuleBase" id="RU003857"/>
    </source>
</evidence>
<dbReference type="Gene3D" id="1.10.287.70">
    <property type="match status" value="2"/>
</dbReference>
<dbReference type="GO" id="GO:0030322">
    <property type="term" value="P:stabilization of membrane potential"/>
    <property type="evidence" value="ECO:0007669"/>
    <property type="project" value="TreeGrafter"/>
</dbReference>
<evidence type="ECO:0000256" key="3">
    <source>
        <dbReference type="ARBA" id="ARBA00022692"/>
    </source>
</evidence>
<feature type="transmembrane region" description="Helical" evidence="10">
    <location>
        <begin position="279"/>
        <end position="301"/>
    </location>
</feature>
<comment type="subcellular location">
    <subcellularLocation>
        <location evidence="1">Membrane</location>
        <topology evidence="1">Multi-pass membrane protein</topology>
    </subcellularLocation>
</comment>
<feature type="compositionally biased region" description="Basic and acidic residues" evidence="9">
    <location>
        <begin position="379"/>
        <end position="393"/>
    </location>
</feature>
<dbReference type="GO" id="GO:0015271">
    <property type="term" value="F:outward rectifier potassium channel activity"/>
    <property type="evidence" value="ECO:0007669"/>
    <property type="project" value="TreeGrafter"/>
</dbReference>
<dbReference type="OrthoDB" id="297496at2759"/>
<evidence type="ECO:0000313" key="13">
    <source>
        <dbReference type="Proteomes" id="UP000294933"/>
    </source>
</evidence>
<feature type="region of interest" description="Disordered" evidence="9">
    <location>
        <begin position="14"/>
        <end position="93"/>
    </location>
</feature>
<keyword evidence="3 8" id="KW-0812">Transmembrane</keyword>
<dbReference type="PRINTS" id="PR01333">
    <property type="entry name" value="2POREKCHANEL"/>
</dbReference>
<dbReference type="VEuPathDB" id="FungiDB:BD410DRAFT_277246"/>
<evidence type="ECO:0000256" key="6">
    <source>
        <dbReference type="ARBA" id="ARBA00023136"/>
    </source>
</evidence>